<evidence type="ECO:0000256" key="1">
    <source>
        <dbReference type="SAM" id="Phobius"/>
    </source>
</evidence>
<protein>
    <submittedName>
        <fullName evidence="2">Uncharacterized protein</fullName>
    </submittedName>
</protein>
<keyword evidence="3" id="KW-1185">Reference proteome</keyword>
<reference evidence="2" key="2">
    <citation type="submission" date="2023-02" db="EMBL/GenBank/DDBJ databases">
        <authorList>
            <consortium name="DOE Joint Genome Institute"/>
            <person name="Mondo S.J."/>
            <person name="Chang Y."/>
            <person name="Wang Y."/>
            <person name="Ahrendt S."/>
            <person name="Andreopoulos W."/>
            <person name="Barry K."/>
            <person name="Beard J."/>
            <person name="Benny G.L."/>
            <person name="Blankenship S."/>
            <person name="Bonito G."/>
            <person name="Cuomo C."/>
            <person name="Desiro A."/>
            <person name="Gervers K.A."/>
            <person name="Hundley H."/>
            <person name="Kuo A."/>
            <person name="LaButti K."/>
            <person name="Lang B.F."/>
            <person name="Lipzen A."/>
            <person name="O'Donnell K."/>
            <person name="Pangilinan J."/>
            <person name="Reynolds N."/>
            <person name="Sandor L."/>
            <person name="Smith M.W."/>
            <person name="Tsang A."/>
            <person name="Grigoriev I.V."/>
            <person name="Stajich J.E."/>
            <person name="Spatafora J.W."/>
        </authorList>
    </citation>
    <scope>NUCLEOTIDE SEQUENCE</scope>
    <source>
        <strain evidence="2">RSA 2281</strain>
    </source>
</reference>
<proteinExistence type="predicted"/>
<dbReference type="EMBL" id="JAIXMP010000016">
    <property type="protein sequence ID" value="KAI9260633.1"/>
    <property type="molecule type" value="Genomic_DNA"/>
</dbReference>
<gene>
    <name evidence="2" type="ORF">BDA99DRAFT_512705</name>
</gene>
<dbReference type="AlphaFoldDB" id="A0AAD5PDE5"/>
<feature type="transmembrane region" description="Helical" evidence="1">
    <location>
        <begin position="46"/>
        <end position="64"/>
    </location>
</feature>
<keyword evidence="1" id="KW-1133">Transmembrane helix</keyword>
<reference evidence="2" key="1">
    <citation type="journal article" date="2022" name="IScience">
        <title>Evolution of zygomycete secretomes and the origins of terrestrial fungal ecologies.</title>
        <authorList>
            <person name="Chang Y."/>
            <person name="Wang Y."/>
            <person name="Mondo S."/>
            <person name="Ahrendt S."/>
            <person name="Andreopoulos W."/>
            <person name="Barry K."/>
            <person name="Beard J."/>
            <person name="Benny G.L."/>
            <person name="Blankenship S."/>
            <person name="Bonito G."/>
            <person name="Cuomo C."/>
            <person name="Desiro A."/>
            <person name="Gervers K.A."/>
            <person name="Hundley H."/>
            <person name="Kuo A."/>
            <person name="LaButti K."/>
            <person name="Lang B.F."/>
            <person name="Lipzen A."/>
            <person name="O'Donnell K."/>
            <person name="Pangilinan J."/>
            <person name="Reynolds N."/>
            <person name="Sandor L."/>
            <person name="Smith M.E."/>
            <person name="Tsang A."/>
            <person name="Grigoriev I.V."/>
            <person name="Stajich J.E."/>
            <person name="Spatafora J.W."/>
        </authorList>
    </citation>
    <scope>NUCLEOTIDE SEQUENCE</scope>
    <source>
        <strain evidence="2">RSA 2281</strain>
    </source>
</reference>
<keyword evidence="1" id="KW-0812">Transmembrane</keyword>
<sequence>MPYYTAKDYGYWFLKALCSLLNFPLSLPCYNSLLCMFASIKHEVQPFSHPFVLFVFYYISFHILKVTSRQ</sequence>
<accession>A0AAD5PDE5</accession>
<dbReference type="Proteomes" id="UP001209540">
    <property type="component" value="Unassembled WGS sequence"/>
</dbReference>
<name>A0AAD5PDE5_9FUNG</name>
<evidence type="ECO:0000313" key="2">
    <source>
        <dbReference type="EMBL" id="KAI9260633.1"/>
    </source>
</evidence>
<feature type="transmembrane region" description="Helical" evidence="1">
    <location>
        <begin position="12"/>
        <end position="40"/>
    </location>
</feature>
<comment type="caution">
    <text evidence="2">The sequence shown here is derived from an EMBL/GenBank/DDBJ whole genome shotgun (WGS) entry which is preliminary data.</text>
</comment>
<organism evidence="2 3">
    <name type="scientific">Phascolomyces articulosus</name>
    <dbReference type="NCBI Taxonomy" id="60185"/>
    <lineage>
        <taxon>Eukaryota</taxon>
        <taxon>Fungi</taxon>
        <taxon>Fungi incertae sedis</taxon>
        <taxon>Mucoromycota</taxon>
        <taxon>Mucoromycotina</taxon>
        <taxon>Mucoromycetes</taxon>
        <taxon>Mucorales</taxon>
        <taxon>Lichtheimiaceae</taxon>
        <taxon>Phascolomyces</taxon>
    </lineage>
</organism>
<evidence type="ECO:0000313" key="3">
    <source>
        <dbReference type="Proteomes" id="UP001209540"/>
    </source>
</evidence>
<keyword evidence="1" id="KW-0472">Membrane</keyword>